<keyword evidence="3" id="KW-1185">Reference proteome</keyword>
<protein>
    <recommendedName>
        <fullName evidence="1">DUF659 domain-containing protein</fullName>
    </recommendedName>
</protein>
<dbReference type="Proteomes" id="UP001630127">
    <property type="component" value="Unassembled WGS sequence"/>
</dbReference>
<sequence>MAEQDIYNKLCARMFYASAIPFNFIRCPYFRKYSQFLANSKLCGYNPPTYDRLRTTLLYQEKTHIYSKLQRIRDTWTKKEVSICSDGWTDIQRKPLINIMVASEGGAMFVASTNESGHTNDAKYVANVFMKAIEKVGSNNVVQITTDNVSNYKAVGGIIEQKYPHIFWTPCVVHSLNLALKRMCEPPENSDEYLHYGDNFDIDGDMNQLANLSINEPEESMIFGDNAENLEANDE</sequence>
<dbReference type="Pfam" id="PF04937">
    <property type="entry name" value="DUF659"/>
    <property type="match status" value="1"/>
</dbReference>
<dbReference type="SUPFAM" id="SSF53098">
    <property type="entry name" value="Ribonuclease H-like"/>
    <property type="match status" value="1"/>
</dbReference>
<dbReference type="PANTHER" id="PTHR32166:SF81">
    <property type="entry name" value="OS06G0658400 PROTEIN"/>
    <property type="match status" value="1"/>
</dbReference>
<dbReference type="InterPro" id="IPR007021">
    <property type="entry name" value="DUF659"/>
</dbReference>
<gene>
    <name evidence="2" type="ORF">ACH5RR_029523</name>
</gene>
<dbReference type="AlphaFoldDB" id="A0ABD2YWC1"/>
<evidence type="ECO:0000313" key="2">
    <source>
        <dbReference type="EMBL" id="KAL3510122.1"/>
    </source>
</evidence>
<comment type="caution">
    <text evidence="2">The sequence shown here is derived from an EMBL/GenBank/DDBJ whole genome shotgun (WGS) entry which is preliminary data.</text>
</comment>
<reference evidence="2 3" key="1">
    <citation type="submission" date="2024-11" db="EMBL/GenBank/DDBJ databases">
        <title>A near-complete genome assembly of Cinchona calisaya.</title>
        <authorList>
            <person name="Lian D.C."/>
            <person name="Zhao X.W."/>
            <person name="Wei L."/>
        </authorList>
    </citation>
    <scope>NUCLEOTIDE SEQUENCE [LARGE SCALE GENOMIC DNA]</scope>
    <source>
        <tissue evidence="2">Nenye</tissue>
    </source>
</reference>
<name>A0ABD2YWC1_9GENT</name>
<evidence type="ECO:0000259" key="1">
    <source>
        <dbReference type="Pfam" id="PF04937"/>
    </source>
</evidence>
<proteinExistence type="predicted"/>
<dbReference type="EMBL" id="JBJUIK010000012">
    <property type="protein sequence ID" value="KAL3510122.1"/>
    <property type="molecule type" value="Genomic_DNA"/>
</dbReference>
<accession>A0ABD2YWC1</accession>
<dbReference type="PANTHER" id="PTHR32166">
    <property type="entry name" value="OSJNBA0013A04.12 PROTEIN"/>
    <property type="match status" value="1"/>
</dbReference>
<evidence type="ECO:0000313" key="3">
    <source>
        <dbReference type="Proteomes" id="UP001630127"/>
    </source>
</evidence>
<dbReference type="InterPro" id="IPR012337">
    <property type="entry name" value="RNaseH-like_sf"/>
</dbReference>
<feature type="domain" description="DUF659" evidence="1">
    <location>
        <begin position="48"/>
        <end position="185"/>
    </location>
</feature>
<organism evidence="2 3">
    <name type="scientific">Cinchona calisaya</name>
    <dbReference type="NCBI Taxonomy" id="153742"/>
    <lineage>
        <taxon>Eukaryota</taxon>
        <taxon>Viridiplantae</taxon>
        <taxon>Streptophyta</taxon>
        <taxon>Embryophyta</taxon>
        <taxon>Tracheophyta</taxon>
        <taxon>Spermatophyta</taxon>
        <taxon>Magnoliopsida</taxon>
        <taxon>eudicotyledons</taxon>
        <taxon>Gunneridae</taxon>
        <taxon>Pentapetalae</taxon>
        <taxon>asterids</taxon>
        <taxon>lamiids</taxon>
        <taxon>Gentianales</taxon>
        <taxon>Rubiaceae</taxon>
        <taxon>Cinchonoideae</taxon>
        <taxon>Cinchoneae</taxon>
        <taxon>Cinchona</taxon>
    </lineage>
</organism>